<comment type="caution">
    <text evidence="3">The sequence shown here is derived from an EMBL/GenBank/DDBJ whole genome shotgun (WGS) entry which is preliminary data.</text>
</comment>
<sequence>MFNTFLQAVLSAFMWGFNRRTRPPWSTGLFVALACIVAAAAGIMSAIEGKKVKKVEGVPWGEEDLRKYGARSEDVENGGAETEKRNEVVR</sequence>
<feature type="transmembrane region" description="Helical" evidence="2">
    <location>
        <begin position="29"/>
        <end position="47"/>
    </location>
</feature>
<keyword evidence="2" id="KW-1133">Transmembrane helix</keyword>
<name>A0A9P8HYW6_9PEZI</name>
<dbReference type="EMBL" id="JAGHQM010004873">
    <property type="protein sequence ID" value="KAH0533519.1"/>
    <property type="molecule type" value="Genomic_DNA"/>
</dbReference>
<proteinExistence type="predicted"/>
<evidence type="ECO:0000313" key="3">
    <source>
        <dbReference type="EMBL" id="KAH0533519.1"/>
    </source>
</evidence>
<dbReference type="AlphaFoldDB" id="A0A9P8HYW6"/>
<dbReference type="Proteomes" id="UP000750711">
    <property type="component" value="Unassembled WGS sequence"/>
</dbReference>
<evidence type="ECO:0000313" key="4">
    <source>
        <dbReference type="Proteomes" id="UP000750711"/>
    </source>
</evidence>
<keyword evidence="2" id="KW-0812">Transmembrane</keyword>
<accession>A0A9P8HYW6</accession>
<dbReference type="PANTHER" id="PTHR35872:SF1">
    <property type="entry name" value="ALPHA-L-RHAMNOSIDASE C"/>
    <property type="match status" value="1"/>
</dbReference>
<evidence type="ECO:0000256" key="2">
    <source>
        <dbReference type="SAM" id="Phobius"/>
    </source>
</evidence>
<gene>
    <name evidence="3" type="ORF">GP486_008995</name>
</gene>
<dbReference type="PANTHER" id="PTHR35872">
    <property type="entry name" value="INTEGRAL MEMBRANE PROTEIN (AFU_ORTHOLOGUE AFUA_5G07110)"/>
    <property type="match status" value="1"/>
</dbReference>
<protein>
    <submittedName>
        <fullName evidence="3">Uncharacterized protein</fullName>
    </submittedName>
</protein>
<reference evidence="3" key="1">
    <citation type="submission" date="2021-03" db="EMBL/GenBank/DDBJ databases">
        <title>Comparative genomics and phylogenomic investigation of the class Geoglossomycetes provide insights into ecological specialization and systematics.</title>
        <authorList>
            <person name="Melie T."/>
            <person name="Pirro S."/>
            <person name="Miller A.N."/>
            <person name="Quandt A."/>
        </authorList>
    </citation>
    <scope>NUCLEOTIDE SEQUENCE</scope>
    <source>
        <strain evidence="3">CAQ_001_2017</strain>
    </source>
</reference>
<keyword evidence="2" id="KW-0472">Membrane</keyword>
<feature type="region of interest" description="Disordered" evidence="1">
    <location>
        <begin position="69"/>
        <end position="90"/>
    </location>
</feature>
<feature type="compositionally biased region" description="Basic and acidic residues" evidence="1">
    <location>
        <begin position="81"/>
        <end position="90"/>
    </location>
</feature>
<organism evidence="3 4">
    <name type="scientific">Trichoglossum hirsutum</name>
    <dbReference type="NCBI Taxonomy" id="265104"/>
    <lineage>
        <taxon>Eukaryota</taxon>
        <taxon>Fungi</taxon>
        <taxon>Dikarya</taxon>
        <taxon>Ascomycota</taxon>
        <taxon>Pezizomycotina</taxon>
        <taxon>Geoglossomycetes</taxon>
        <taxon>Geoglossales</taxon>
        <taxon>Geoglossaceae</taxon>
        <taxon>Trichoglossum</taxon>
    </lineage>
</organism>
<keyword evidence="4" id="KW-1185">Reference proteome</keyword>
<evidence type="ECO:0000256" key="1">
    <source>
        <dbReference type="SAM" id="MobiDB-lite"/>
    </source>
</evidence>